<evidence type="ECO:0000256" key="2">
    <source>
        <dbReference type="ARBA" id="ARBA00022692"/>
    </source>
</evidence>
<dbReference type="Pfam" id="PF04932">
    <property type="entry name" value="Wzy_C"/>
    <property type="match status" value="1"/>
</dbReference>
<dbReference type="InterPro" id="IPR051533">
    <property type="entry name" value="WaaL-like"/>
</dbReference>
<evidence type="ECO:0000313" key="7">
    <source>
        <dbReference type="EMBL" id="TLD99536.1"/>
    </source>
</evidence>
<dbReference type="InterPro" id="IPR007016">
    <property type="entry name" value="O-antigen_ligase-rel_domated"/>
</dbReference>
<accession>A0A4U8TH76</accession>
<name>A0A4U8TH76_9HELI</name>
<keyword evidence="2 5" id="KW-0812">Transmembrane</keyword>
<dbReference type="EMBL" id="JRMQ02000020">
    <property type="protein sequence ID" value="TLD99536.1"/>
    <property type="molecule type" value="Genomic_DNA"/>
</dbReference>
<protein>
    <recommendedName>
        <fullName evidence="6">O-antigen ligase-related domain-containing protein</fullName>
    </recommendedName>
</protein>
<dbReference type="GO" id="GO:0016020">
    <property type="term" value="C:membrane"/>
    <property type="evidence" value="ECO:0007669"/>
    <property type="project" value="UniProtKB-SubCell"/>
</dbReference>
<evidence type="ECO:0000313" key="8">
    <source>
        <dbReference type="Proteomes" id="UP000029707"/>
    </source>
</evidence>
<comment type="subcellular location">
    <subcellularLocation>
        <location evidence="1">Membrane</location>
        <topology evidence="1">Multi-pass membrane protein</topology>
    </subcellularLocation>
</comment>
<sequence length="384" mass="44389">MFKKINSHILGWIILFFIMFFYAIHTSKDKVNILLLLFGLMCAVDVAATIYVWVSNNFQTHMTPLFFFHIIALNVWLLGASAICVAGMATMQNVRIKLLFVLGLLLCFMAIIGNGERSFLLGFFALLLSPFFIWHYKYKIYIVFLILLISIPSIYGIYTYSKTLSDRYNFGHVIDNVSIIWQSTPLEMGQYDAYCFDDGQEWLQCSSQSLALGKNKITLEHSAITRLAMYKSALHLIVKEPFKPHIAGATSVGEYLRSYYDKDNPYRIYIDTSVYSKAENVYGFGHIHSTPLSIFLEYGVFGFLTIVFFNFYIFYIALKASYRETHTQLSFVSKCVSIFLIGLWVQVQFDVMYPVMLKSFFLFFALYFALIHRSVCNEDFAHNK</sequence>
<feature type="transmembrane region" description="Helical" evidence="5">
    <location>
        <begin position="141"/>
        <end position="160"/>
    </location>
</feature>
<keyword evidence="3 5" id="KW-1133">Transmembrane helix</keyword>
<feature type="transmembrane region" description="Helical" evidence="5">
    <location>
        <begin position="298"/>
        <end position="317"/>
    </location>
</feature>
<dbReference type="PANTHER" id="PTHR37422:SF17">
    <property type="entry name" value="O-ANTIGEN LIGASE"/>
    <property type="match status" value="1"/>
</dbReference>
<feature type="transmembrane region" description="Helical" evidence="5">
    <location>
        <begin position="6"/>
        <end position="24"/>
    </location>
</feature>
<feature type="domain" description="O-antigen ligase-related" evidence="6">
    <location>
        <begin position="103"/>
        <end position="306"/>
    </location>
</feature>
<feature type="transmembrane region" description="Helical" evidence="5">
    <location>
        <begin position="351"/>
        <end position="370"/>
    </location>
</feature>
<feature type="transmembrane region" description="Helical" evidence="5">
    <location>
        <begin position="66"/>
        <end position="89"/>
    </location>
</feature>
<keyword evidence="4 5" id="KW-0472">Membrane</keyword>
<comment type="caution">
    <text evidence="7">The sequence shown here is derived from an EMBL/GenBank/DDBJ whole genome shotgun (WGS) entry which is preliminary data.</text>
</comment>
<dbReference type="AlphaFoldDB" id="A0A4U8TH76"/>
<proteinExistence type="predicted"/>
<dbReference type="Proteomes" id="UP000029707">
    <property type="component" value="Unassembled WGS sequence"/>
</dbReference>
<feature type="transmembrane region" description="Helical" evidence="5">
    <location>
        <begin position="96"/>
        <end position="112"/>
    </location>
</feature>
<feature type="transmembrane region" description="Helical" evidence="5">
    <location>
        <begin position="31"/>
        <end position="54"/>
    </location>
</feature>
<organism evidence="7 8">
    <name type="scientific">Helicobacter japonicus</name>
    <dbReference type="NCBI Taxonomy" id="425400"/>
    <lineage>
        <taxon>Bacteria</taxon>
        <taxon>Pseudomonadati</taxon>
        <taxon>Campylobacterota</taxon>
        <taxon>Epsilonproteobacteria</taxon>
        <taxon>Campylobacterales</taxon>
        <taxon>Helicobacteraceae</taxon>
        <taxon>Helicobacter</taxon>
    </lineage>
</organism>
<keyword evidence="8" id="KW-1185">Reference proteome</keyword>
<feature type="transmembrane region" description="Helical" evidence="5">
    <location>
        <begin position="329"/>
        <end position="345"/>
    </location>
</feature>
<gene>
    <name evidence="7" type="ORF">LS65_009310</name>
</gene>
<feature type="transmembrane region" description="Helical" evidence="5">
    <location>
        <begin position="118"/>
        <end position="134"/>
    </location>
</feature>
<reference evidence="7 8" key="1">
    <citation type="journal article" date="2014" name="Genome Announc.">
        <title>Draft genome sequences of eight enterohepatic helicobacter species isolated from both laboratory and wild rodents.</title>
        <authorList>
            <person name="Sheh A."/>
            <person name="Shen Z."/>
            <person name="Fox J.G."/>
        </authorList>
    </citation>
    <scope>NUCLEOTIDE SEQUENCE [LARGE SCALE GENOMIC DNA]</scope>
    <source>
        <strain evidence="7 8">MIT 01-6451</strain>
    </source>
</reference>
<evidence type="ECO:0000256" key="4">
    <source>
        <dbReference type="ARBA" id="ARBA00023136"/>
    </source>
</evidence>
<evidence type="ECO:0000256" key="5">
    <source>
        <dbReference type="SAM" id="Phobius"/>
    </source>
</evidence>
<evidence type="ECO:0000256" key="3">
    <source>
        <dbReference type="ARBA" id="ARBA00022989"/>
    </source>
</evidence>
<dbReference type="OrthoDB" id="5322058at2"/>
<evidence type="ECO:0000256" key="1">
    <source>
        <dbReference type="ARBA" id="ARBA00004141"/>
    </source>
</evidence>
<evidence type="ECO:0000259" key="6">
    <source>
        <dbReference type="Pfam" id="PF04932"/>
    </source>
</evidence>
<dbReference type="STRING" id="425400.LS65_05615"/>
<dbReference type="PANTHER" id="PTHR37422">
    <property type="entry name" value="TEICHURONIC ACID BIOSYNTHESIS PROTEIN TUAE"/>
    <property type="match status" value="1"/>
</dbReference>
<dbReference type="RefSeq" id="WP_138129857.1">
    <property type="nucleotide sequence ID" value="NZ_CAJUDB010000032.1"/>
</dbReference>